<dbReference type="Gene3D" id="1.20.1070.10">
    <property type="entry name" value="Rhodopsin 7-helix transmembrane proteins"/>
    <property type="match status" value="1"/>
</dbReference>
<dbReference type="RefSeq" id="NP_494768.1">
    <property type="nucleotide sequence ID" value="NM_062367.1"/>
</dbReference>
<organism evidence="2 3">
    <name type="scientific">Caenorhabditis elegans</name>
    <dbReference type="NCBI Taxonomy" id="6239"/>
    <lineage>
        <taxon>Eukaryota</taxon>
        <taxon>Metazoa</taxon>
        <taxon>Ecdysozoa</taxon>
        <taxon>Nematoda</taxon>
        <taxon>Chromadorea</taxon>
        <taxon>Rhabditida</taxon>
        <taxon>Rhabditina</taxon>
        <taxon>Rhabditomorpha</taxon>
        <taxon>Rhabditoidea</taxon>
        <taxon>Rhabditidae</taxon>
        <taxon>Peloderinae</taxon>
        <taxon>Caenorhabditis</taxon>
    </lineage>
</organism>
<gene>
    <name evidence="2" type="ORF">CELE_H20J04.7</name>
    <name evidence="2 4" type="ORF">H20J04.7</name>
</gene>
<feature type="transmembrane region" description="Helical" evidence="1">
    <location>
        <begin position="122"/>
        <end position="142"/>
    </location>
</feature>
<evidence type="ECO:0000313" key="3">
    <source>
        <dbReference type="Proteomes" id="UP000001940"/>
    </source>
</evidence>
<dbReference type="WormBase" id="H20J04.7">
    <property type="protein sequence ID" value="CE20972"/>
    <property type="gene ID" value="WBGene00019222"/>
</dbReference>
<reference evidence="2 3" key="1">
    <citation type="journal article" date="1998" name="Science">
        <title>Genome sequence of the nematode C. elegans: a platform for investigating biology.</title>
        <authorList>
            <consortium name="The C. elegans sequencing consortium"/>
            <person name="Sulson J.E."/>
            <person name="Waterston R."/>
        </authorList>
    </citation>
    <scope>NUCLEOTIDE SEQUENCE [LARGE SCALE GENOMIC DNA]</scope>
    <source>
        <strain evidence="2 3">Bristol N2</strain>
    </source>
</reference>
<dbReference type="PANTHER" id="PTHR22718:SF36">
    <property type="entry name" value="G_PROTEIN_RECEP_F1_2 DOMAIN-CONTAINING PROTEIN-RELATED"/>
    <property type="match status" value="1"/>
</dbReference>
<evidence type="ECO:0000256" key="1">
    <source>
        <dbReference type="SAM" id="Phobius"/>
    </source>
</evidence>
<feature type="transmembrane region" description="Helical" evidence="1">
    <location>
        <begin position="249"/>
        <end position="268"/>
    </location>
</feature>
<keyword evidence="1" id="KW-0472">Membrane</keyword>
<dbReference type="AlphaFoldDB" id="Q9N5L8"/>
<dbReference type="SMR" id="Q9N5L8"/>
<evidence type="ECO:0000313" key="2">
    <source>
        <dbReference type="EMBL" id="CCD61683.1"/>
    </source>
</evidence>
<name>Q9N5L8_CAEEL</name>
<feature type="transmembrane region" description="Helical" evidence="1">
    <location>
        <begin position="210"/>
        <end position="228"/>
    </location>
</feature>
<dbReference type="eggNOG" id="ENOG502THE6">
    <property type="taxonomic scope" value="Eukaryota"/>
</dbReference>
<feature type="transmembrane region" description="Helical" evidence="1">
    <location>
        <begin position="84"/>
        <end position="102"/>
    </location>
</feature>
<sequence>MNSSPSFTSPLVLPTPPCVKIICAPEPFQDPSQHNSYSIKIILLLVLEVLNVMVQSFMVIFILKKNCLKLTPFFAFTVVRSSMIIFRVSFLIFAIIMLEMTSESSLFLEDILQFSLLVDYCSRFFCLTIIFQMSLNQLFCFFSKTWNHRIFGNVQIVILILFSASFSITIGILGLRNFKIKRIFILWLGFFENPWNGHGDIYSDKSIHRMFHLFPVASIICYMILYYLKRQKNKKVLINTTNMSREEKSVHIEILITSILYLIIIIPYDILMKTKYFEQDSEEGDARFHFASTFQIFNHFPEISMPLLNLYFSGIFRNKIAPGPEHGKSSVETGAKI</sequence>
<keyword evidence="2" id="KW-0675">Receptor</keyword>
<dbReference type="Proteomes" id="UP000001940">
    <property type="component" value="Chromosome II"/>
</dbReference>
<keyword evidence="1" id="KW-0812">Transmembrane</keyword>
<dbReference type="EMBL" id="BX284602">
    <property type="protein sequence ID" value="CCD61683.1"/>
    <property type="molecule type" value="Genomic_DNA"/>
</dbReference>
<dbReference type="PaxDb" id="6239-H20J04.7"/>
<protein>
    <submittedName>
        <fullName evidence="2">Serpentine Receptor, class Z</fullName>
    </submittedName>
</protein>
<dbReference type="PANTHER" id="PTHR22718">
    <property type="entry name" value="SERPENTINE RECEPTOR, CLASS X"/>
    <property type="match status" value="1"/>
</dbReference>
<dbReference type="FunCoup" id="Q9N5L8">
    <property type="interactions" value="1"/>
</dbReference>
<keyword evidence="1" id="KW-1133">Transmembrane helix</keyword>
<dbReference type="HOGENOM" id="CLU_068967_0_0_1"/>
<dbReference type="AGR" id="WB:WBGene00019222"/>
<dbReference type="CTD" id="186757"/>
<dbReference type="GeneID" id="186757"/>
<dbReference type="KEGG" id="cel:CELE_H20J04.7"/>
<feature type="transmembrane region" description="Helical" evidence="1">
    <location>
        <begin position="41"/>
        <end position="63"/>
    </location>
</feature>
<keyword evidence="3" id="KW-1185">Reference proteome</keyword>
<dbReference type="InParanoid" id="Q9N5L8"/>
<evidence type="ECO:0000313" key="4">
    <source>
        <dbReference type="WormBase" id="H20J04.7"/>
    </source>
</evidence>
<proteinExistence type="predicted"/>
<accession>Q9N5L8</accession>
<dbReference type="PhylomeDB" id="Q9N5L8"/>
<dbReference type="UCSC" id="H20J04.7">
    <property type="organism name" value="c. elegans"/>
</dbReference>
<feature type="transmembrane region" description="Helical" evidence="1">
    <location>
        <begin position="154"/>
        <end position="175"/>
    </location>
</feature>